<evidence type="ECO:0000313" key="16">
    <source>
        <dbReference type="EMBL" id="GFS10814.1"/>
    </source>
</evidence>
<dbReference type="GO" id="GO:0001708">
    <property type="term" value="P:cell fate specification"/>
    <property type="evidence" value="ECO:0007669"/>
    <property type="project" value="InterPro"/>
</dbReference>
<evidence type="ECO:0000259" key="14">
    <source>
        <dbReference type="PROSITE" id="PS50026"/>
    </source>
</evidence>
<proteinExistence type="predicted"/>
<keyword evidence="5 12" id="KW-0677">Repeat</keyword>
<evidence type="ECO:0000256" key="1">
    <source>
        <dbReference type="ARBA" id="ARBA00004479"/>
    </source>
</evidence>
<dbReference type="EMBL" id="BMAT01002643">
    <property type="protein sequence ID" value="GFS10814.1"/>
    <property type="molecule type" value="Genomic_DNA"/>
</dbReference>
<keyword evidence="7 12" id="KW-0472">Membrane</keyword>
<keyword evidence="4 12" id="KW-0812">Transmembrane</keyword>
<evidence type="ECO:0000256" key="3">
    <source>
        <dbReference type="ARBA" id="ARBA00022536"/>
    </source>
</evidence>
<evidence type="ECO:0000256" key="10">
    <source>
        <dbReference type="PROSITE-ProRule" id="PRU00076"/>
    </source>
</evidence>
<feature type="domain" description="DSL" evidence="15">
    <location>
        <begin position="158"/>
        <end position="198"/>
    </location>
</feature>
<dbReference type="GO" id="GO:0005509">
    <property type="term" value="F:calcium ion binding"/>
    <property type="evidence" value="ECO:0007669"/>
    <property type="project" value="InterPro"/>
</dbReference>
<dbReference type="PROSITE" id="PS00010">
    <property type="entry name" value="ASX_HYDROXYL"/>
    <property type="match status" value="1"/>
</dbReference>
<comment type="caution">
    <text evidence="16">The sequence shown here is derived from an EMBL/GenBank/DDBJ whole genome shotgun (WGS) entry which is preliminary data.</text>
</comment>
<evidence type="ECO:0000256" key="7">
    <source>
        <dbReference type="ARBA" id="ARBA00023136"/>
    </source>
</evidence>
<dbReference type="InterPro" id="IPR001881">
    <property type="entry name" value="EGF-like_Ca-bd_dom"/>
</dbReference>
<evidence type="ECO:0000256" key="9">
    <source>
        <dbReference type="ARBA" id="ARBA00023180"/>
    </source>
</evidence>
<dbReference type="Gene3D" id="2.10.25.140">
    <property type="match status" value="1"/>
</dbReference>
<dbReference type="GO" id="GO:0005886">
    <property type="term" value="C:plasma membrane"/>
    <property type="evidence" value="ECO:0007669"/>
    <property type="project" value="TreeGrafter"/>
</dbReference>
<feature type="disulfide bond" evidence="11">
    <location>
        <begin position="160"/>
        <end position="169"/>
    </location>
</feature>
<feature type="domain" description="EGF-like" evidence="14">
    <location>
        <begin position="201"/>
        <end position="237"/>
    </location>
</feature>
<comment type="function">
    <text evidence="12">Putative Notch ligand involved in the mediation of Notch signaling.</text>
</comment>
<dbReference type="Proteomes" id="UP000762676">
    <property type="component" value="Unassembled WGS sequence"/>
</dbReference>
<evidence type="ECO:0000313" key="17">
    <source>
        <dbReference type="Proteomes" id="UP000762676"/>
    </source>
</evidence>
<dbReference type="PROSITE" id="PS00022">
    <property type="entry name" value="EGF_1"/>
    <property type="match status" value="1"/>
</dbReference>
<dbReference type="AlphaFoldDB" id="A0AAV4IK26"/>
<dbReference type="Pfam" id="PF07657">
    <property type="entry name" value="MNNL"/>
    <property type="match status" value="1"/>
</dbReference>
<gene>
    <name evidence="16" type="ORF">ElyMa_001331900</name>
</gene>
<dbReference type="SMART" id="SM00051">
    <property type="entry name" value="DSL"/>
    <property type="match status" value="1"/>
</dbReference>
<sequence length="377" mass="41050">MMIGLRYRNFTNRQGALADGTCCDNPGLSVPNCPRDQCDTSFTPCGTYSGDPLPCQAFLRKSTSVMADLNSFVIKDWIGNVKGMKQSQAVVVFTDHFSPEDIHFTILAREVSGGTTHALMANFSFIIDWMDTSFSVGRHWRRMTLSDEYAQLDVDVVRQCSRHHFGPTCHEYCRPNRQYTCLTNGSKTCSRGWQGPDCDDLVPHCAAGLCQHGGICVNIHLGYVCNCSASYSGRNCETKILTSSAPTKSSFTVTEFETTLSYSSTLMSSVAVLLPGYSTPSPSGFTPKAVTIPSKPVGLPTTATGTVKSHSSDGKNERTTVAALSCSAGAIVIVTVLLVAIYITHKWKKQRSEGKVRPVPPTPLSTQEILMITEKTL</sequence>
<accession>A0AAV4IK26</accession>
<dbReference type="SUPFAM" id="SSF57196">
    <property type="entry name" value="EGF/Laminin"/>
    <property type="match status" value="1"/>
</dbReference>
<keyword evidence="6 12" id="KW-1133">Transmembrane helix</keyword>
<dbReference type="Gene3D" id="2.60.40.3510">
    <property type="match status" value="1"/>
</dbReference>
<feature type="disulfide bond" evidence="10">
    <location>
        <begin position="227"/>
        <end position="236"/>
    </location>
</feature>
<evidence type="ECO:0000256" key="2">
    <source>
        <dbReference type="ARBA" id="ARBA00022473"/>
    </source>
</evidence>
<dbReference type="PANTHER" id="PTHR22669">
    <property type="entry name" value="DELTA/SERRATE/LAG-2 DOMAIN PROTEIN"/>
    <property type="match status" value="1"/>
</dbReference>
<dbReference type="InterPro" id="IPR001774">
    <property type="entry name" value="DSL"/>
</dbReference>
<dbReference type="SMART" id="SM00179">
    <property type="entry name" value="EGF_CA"/>
    <property type="match status" value="1"/>
</dbReference>
<dbReference type="GO" id="GO:0005112">
    <property type="term" value="F:Notch binding"/>
    <property type="evidence" value="ECO:0007669"/>
    <property type="project" value="InterPro"/>
</dbReference>
<dbReference type="GO" id="GO:0007219">
    <property type="term" value="P:Notch signaling pathway"/>
    <property type="evidence" value="ECO:0007669"/>
    <property type="project" value="InterPro"/>
</dbReference>
<dbReference type="InterPro" id="IPR000152">
    <property type="entry name" value="EGF-type_Asp/Asn_hydroxyl_site"/>
</dbReference>
<dbReference type="CDD" id="cd00054">
    <property type="entry name" value="EGF_CA"/>
    <property type="match status" value="1"/>
</dbReference>
<dbReference type="SMART" id="SM00181">
    <property type="entry name" value="EGF"/>
    <property type="match status" value="2"/>
</dbReference>
<keyword evidence="2 12" id="KW-0217">Developmental protein</keyword>
<reference evidence="16 17" key="1">
    <citation type="journal article" date="2021" name="Elife">
        <title>Chloroplast acquisition without the gene transfer in kleptoplastic sea slugs, Plakobranchus ocellatus.</title>
        <authorList>
            <person name="Maeda T."/>
            <person name="Takahashi S."/>
            <person name="Yoshida T."/>
            <person name="Shimamura S."/>
            <person name="Takaki Y."/>
            <person name="Nagai Y."/>
            <person name="Toyoda A."/>
            <person name="Suzuki Y."/>
            <person name="Arimoto A."/>
            <person name="Ishii H."/>
            <person name="Satoh N."/>
            <person name="Nishiyama T."/>
            <person name="Hasebe M."/>
            <person name="Maruyama T."/>
            <person name="Minagawa J."/>
            <person name="Obokata J."/>
            <person name="Shigenobu S."/>
        </authorList>
    </citation>
    <scope>NUCLEOTIDE SEQUENCE [LARGE SCALE GENOMIC DNA]</scope>
</reference>
<keyword evidence="8 10" id="KW-1015">Disulfide bond</keyword>
<keyword evidence="17" id="KW-1185">Reference proteome</keyword>
<dbReference type="PROSITE" id="PS50026">
    <property type="entry name" value="EGF_3"/>
    <property type="match status" value="1"/>
</dbReference>
<name>A0AAV4IK26_9GAST</name>
<dbReference type="PANTHER" id="PTHR22669:SF16">
    <property type="entry name" value="CHONDROITIN SULFATE PROTEOGLYCAN 4"/>
    <property type="match status" value="1"/>
</dbReference>
<protein>
    <recommendedName>
        <fullName evidence="12">Delta-like protein</fullName>
    </recommendedName>
</protein>
<keyword evidence="9" id="KW-0325">Glycoprotein</keyword>
<evidence type="ECO:0000256" key="5">
    <source>
        <dbReference type="ARBA" id="ARBA00022737"/>
    </source>
</evidence>
<keyword evidence="3 10" id="KW-0245">EGF-like domain</keyword>
<organism evidence="16 17">
    <name type="scientific">Elysia marginata</name>
    <dbReference type="NCBI Taxonomy" id="1093978"/>
    <lineage>
        <taxon>Eukaryota</taxon>
        <taxon>Metazoa</taxon>
        <taxon>Spiralia</taxon>
        <taxon>Lophotrochozoa</taxon>
        <taxon>Mollusca</taxon>
        <taxon>Gastropoda</taxon>
        <taxon>Heterobranchia</taxon>
        <taxon>Euthyneura</taxon>
        <taxon>Panpulmonata</taxon>
        <taxon>Sacoglossa</taxon>
        <taxon>Placobranchoidea</taxon>
        <taxon>Plakobranchidae</taxon>
        <taxon>Elysia</taxon>
    </lineage>
</organism>
<evidence type="ECO:0000256" key="6">
    <source>
        <dbReference type="ARBA" id="ARBA00022989"/>
    </source>
</evidence>
<comment type="subcellular location">
    <subcellularLocation>
        <location evidence="1 12">Membrane</location>
        <topology evidence="1 12">Single-pass type I membrane protein</topology>
    </subcellularLocation>
</comment>
<evidence type="ECO:0000256" key="11">
    <source>
        <dbReference type="PROSITE-ProRule" id="PRU00377"/>
    </source>
</evidence>
<feature type="disulfide bond" evidence="11">
    <location>
        <begin position="189"/>
        <end position="198"/>
    </location>
</feature>
<dbReference type="InterPro" id="IPR000742">
    <property type="entry name" value="EGF"/>
</dbReference>
<keyword evidence="12" id="KW-0732">Signal</keyword>
<dbReference type="Gene3D" id="2.10.25.10">
    <property type="entry name" value="Laminin"/>
    <property type="match status" value="1"/>
</dbReference>
<evidence type="ECO:0000256" key="13">
    <source>
        <dbReference type="SAM" id="Phobius"/>
    </source>
</evidence>
<evidence type="ECO:0000256" key="8">
    <source>
        <dbReference type="ARBA" id="ARBA00023157"/>
    </source>
</evidence>
<dbReference type="InterPro" id="IPR011651">
    <property type="entry name" value="Notch_ligand_N"/>
</dbReference>
<evidence type="ECO:0000256" key="4">
    <source>
        <dbReference type="ARBA" id="ARBA00022692"/>
    </source>
</evidence>
<evidence type="ECO:0000256" key="12">
    <source>
        <dbReference type="RuleBase" id="RU280815"/>
    </source>
</evidence>
<comment type="caution">
    <text evidence="10">Lacks conserved residue(s) required for the propagation of feature annotation.</text>
</comment>
<dbReference type="InterPro" id="IPR039178">
    <property type="entry name" value="Lag2"/>
</dbReference>
<dbReference type="PROSITE" id="PS51051">
    <property type="entry name" value="DSL"/>
    <property type="match status" value="1"/>
</dbReference>
<feature type="transmembrane region" description="Helical" evidence="13">
    <location>
        <begin position="321"/>
        <end position="343"/>
    </location>
</feature>
<evidence type="ECO:0000259" key="15">
    <source>
        <dbReference type="PROSITE" id="PS51051"/>
    </source>
</evidence>
<dbReference type="Pfam" id="PF01414">
    <property type="entry name" value="DSL"/>
    <property type="match status" value="1"/>
</dbReference>